<dbReference type="PROSITE" id="PS51007">
    <property type="entry name" value="CYTC"/>
    <property type="match status" value="1"/>
</dbReference>
<name>A0A833LYA6_9LEPT</name>
<feature type="domain" description="Cytochrome c" evidence="6">
    <location>
        <begin position="48"/>
        <end position="137"/>
    </location>
</feature>
<dbReference type="Proteomes" id="UP000460298">
    <property type="component" value="Unassembled WGS sequence"/>
</dbReference>
<comment type="caution">
    <text evidence="7">The sequence shown here is derived from an EMBL/GenBank/DDBJ whole genome shotgun (WGS) entry which is preliminary data.</text>
</comment>
<dbReference type="GO" id="GO:0020037">
    <property type="term" value="F:heme binding"/>
    <property type="evidence" value="ECO:0007669"/>
    <property type="project" value="InterPro"/>
</dbReference>
<evidence type="ECO:0000256" key="4">
    <source>
        <dbReference type="PROSITE-ProRule" id="PRU00433"/>
    </source>
</evidence>
<dbReference type="EMBL" id="WBUI01000003">
    <property type="protein sequence ID" value="KAB2934370.1"/>
    <property type="molecule type" value="Genomic_DNA"/>
</dbReference>
<keyword evidence="5" id="KW-0732">Signal</keyword>
<evidence type="ECO:0000256" key="5">
    <source>
        <dbReference type="SAM" id="SignalP"/>
    </source>
</evidence>
<keyword evidence="1 4" id="KW-0349">Heme</keyword>
<dbReference type="InterPro" id="IPR009056">
    <property type="entry name" value="Cyt_c-like_dom"/>
</dbReference>
<sequence length="140" mass="15168">MKRAVLVIAVLALAACSKPAEDAKKEEPASSKGVGPVQSVTIGALDAAMAAKGEKLFNDKCSACHKIDERYVGPAIKGVTTRRSPEWVMNMIINPVEMTQKDPTAKELLGEYMAQMTNQNVGEEEARALLEYFRKVDGAQ</sequence>
<dbReference type="PROSITE" id="PS51257">
    <property type="entry name" value="PROKAR_LIPOPROTEIN"/>
    <property type="match status" value="1"/>
</dbReference>
<accession>A0A833LYA6</accession>
<evidence type="ECO:0000256" key="2">
    <source>
        <dbReference type="ARBA" id="ARBA00022723"/>
    </source>
</evidence>
<evidence type="ECO:0000259" key="6">
    <source>
        <dbReference type="PROSITE" id="PS51007"/>
    </source>
</evidence>
<dbReference type="Gene3D" id="1.10.760.10">
    <property type="entry name" value="Cytochrome c-like domain"/>
    <property type="match status" value="1"/>
</dbReference>
<organism evidence="7 8">
    <name type="scientific">Leptonema illini</name>
    <dbReference type="NCBI Taxonomy" id="183"/>
    <lineage>
        <taxon>Bacteria</taxon>
        <taxon>Pseudomonadati</taxon>
        <taxon>Spirochaetota</taxon>
        <taxon>Spirochaetia</taxon>
        <taxon>Leptospirales</taxon>
        <taxon>Leptospiraceae</taxon>
        <taxon>Leptonema</taxon>
    </lineage>
</organism>
<evidence type="ECO:0000313" key="7">
    <source>
        <dbReference type="EMBL" id="KAB2934370.1"/>
    </source>
</evidence>
<proteinExistence type="predicted"/>
<keyword evidence="3 4" id="KW-0408">Iron</keyword>
<evidence type="ECO:0000256" key="1">
    <source>
        <dbReference type="ARBA" id="ARBA00022617"/>
    </source>
</evidence>
<dbReference type="GO" id="GO:0046872">
    <property type="term" value="F:metal ion binding"/>
    <property type="evidence" value="ECO:0007669"/>
    <property type="project" value="UniProtKB-KW"/>
</dbReference>
<feature type="chain" id="PRO_5032389586" evidence="5">
    <location>
        <begin position="21"/>
        <end position="140"/>
    </location>
</feature>
<keyword evidence="2 4" id="KW-0479">Metal-binding</keyword>
<dbReference type="SUPFAM" id="SSF46626">
    <property type="entry name" value="Cytochrome c"/>
    <property type="match status" value="1"/>
</dbReference>
<dbReference type="AlphaFoldDB" id="A0A833LYA6"/>
<gene>
    <name evidence="7" type="ORF">F9K24_04920</name>
</gene>
<reference evidence="7 8" key="1">
    <citation type="submission" date="2019-10" db="EMBL/GenBank/DDBJ databases">
        <title>Extracellular Electron Transfer in a Candidatus Methanoperedens spp. Enrichment Culture.</title>
        <authorList>
            <person name="Berger S."/>
            <person name="Rangel Shaw D."/>
            <person name="Berben T."/>
            <person name="In 'T Zandt M."/>
            <person name="Frank J."/>
            <person name="Reimann J."/>
            <person name="Jetten M.S.M."/>
            <person name="Welte C.U."/>
        </authorList>
    </citation>
    <scope>NUCLEOTIDE SEQUENCE [LARGE SCALE GENOMIC DNA]</scope>
    <source>
        <strain evidence="7">SB12</strain>
    </source>
</reference>
<dbReference type="Pfam" id="PF00034">
    <property type="entry name" value="Cytochrom_C"/>
    <property type="match status" value="1"/>
</dbReference>
<dbReference type="InterPro" id="IPR036909">
    <property type="entry name" value="Cyt_c-like_dom_sf"/>
</dbReference>
<dbReference type="GO" id="GO:0009055">
    <property type="term" value="F:electron transfer activity"/>
    <property type="evidence" value="ECO:0007669"/>
    <property type="project" value="InterPro"/>
</dbReference>
<protein>
    <submittedName>
        <fullName evidence="7">Cytochrome c</fullName>
    </submittedName>
</protein>
<feature type="signal peptide" evidence="5">
    <location>
        <begin position="1"/>
        <end position="20"/>
    </location>
</feature>
<evidence type="ECO:0000313" key="8">
    <source>
        <dbReference type="Proteomes" id="UP000460298"/>
    </source>
</evidence>
<evidence type="ECO:0000256" key="3">
    <source>
        <dbReference type="ARBA" id="ARBA00023004"/>
    </source>
</evidence>